<gene>
    <name evidence="1" type="ORF">HDE69_004498</name>
</gene>
<evidence type="ECO:0000313" key="2">
    <source>
        <dbReference type="Proteomes" id="UP000537718"/>
    </source>
</evidence>
<protein>
    <submittedName>
        <fullName evidence="1">Uncharacterized protein</fullName>
    </submittedName>
</protein>
<accession>A0A7W8YX33</accession>
<dbReference type="EMBL" id="JACHCF010000012">
    <property type="protein sequence ID" value="MBB5623414.1"/>
    <property type="molecule type" value="Genomic_DNA"/>
</dbReference>
<comment type="caution">
    <text evidence="1">The sequence shown here is derived from an EMBL/GenBank/DDBJ whole genome shotgun (WGS) entry which is preliminary data.</text>
</comment>
<dbReference type="AlphaFoldDB" id="A0A7W8YX33"/>
<organism evidence="1 2">
    <name type="scientific">Pedobacter cryoconitis</name>
    <dbReference type="NCBI Taxonomy" id="188932"/>
    <lineage>
        <taxon>Bacteria</taxon>
        <taxon>Pseudomonadati</taxon>
        <taxon>Bacteroidota</taxon>
        <taxon>Sphingobacteriia</taxon>
        <taxon>Sphingobacteriales</taxon>
        <taxon>Sphingobacteriaceae</taxon>
        <taxon>Pedobacter</taxon>
    </lineage>
</organism>
<name>A0A7W8YX33_9SPHI</name>
<sequence>MTKRKLKYQDRIASQVLAGFRYAMLSKLIFAQYSI</sequence>
<dbReference type="Proteomes" id="UP000537718">
    <property type="component" value="Unassembled WGS sequence"/>
</dbReference>
<evidence type="ECO:0000313" key="1">
    <source>
        <dbReference type="EMBL" id="MBB5623414.1"/>
    </source>
</evidence>
<reference evidence="1 2" key="1">
    <citation type="submission" date="2020-08" db="EMBL/GenBank/DDBJ databases">
        <title>Genomic Encyclopedia of Type Strains, Phase IV (KMG-V): Genome sequencing to study the core and pangenomes of soil and plant-associated prokaryotes.</title>
        <authorList>
            <person name="Whitman W."/>
        </authorList>
    </citation>
    <scope>NUCLEOTIDE SEQUENCE [LARGE SCALE GENOMIC DNA]</scope>
    <source>
        <strain evidence="1 2">MP7CTX6</strain>
    </source>
</reference>
<proteinExistence type="predicted"/>